<reference evidence="2" key="1">
    <citation type="submission" date="2022-07" db="EMBL/GenBank/DDBJ databases">
        <title>The genome of Lyophyllum shimeji provides insight into the initial evolution of ectomycorrhizal fungal genome.</title>
        <authorList>
            <person name="Kobayashi Y."/>
            <person name="Shibata T."/>
            <person name="Hirakawa H."/>
            <person name="Shigenobu S."/>
            <person name="Nishiyama T."/>
            <person name="Yamada A."/>
            <person name="Hasebe M."/>
            <person name="Kawaguchi M."/>
        </authorList>
    </citation>
    <scope>NUCLEOTIDE SEQUENCE</scope>
    <source>
        <strain evidence="2">AT787</strain>
    </source>
</reference>
<name>A0A9P3PNL4_LYOSH</name>
<evidence type="ECO:0000313" key="2">
    <source>
        <dbReference type="EMBL" id="GLB38931.1"/>
    </source>
</evidence>
<comment type="caution">
    <text evidence="2">The sequence shown here is derived from an EMBL/GenBank/DDBJ whole genome shotgun (WGS) entry which is preliminary data.</text>
</comment>
<evidence type="ECO:0000256" key="1">
    <source>
        <dbReference type="SAM" id="MobiDB-lite"/>
    </source>
</evidence>
<protein>
    <submittedName>
        <fullName evidence="2">Uncharacterized protein</fullName>
    </submittedName>
</protein>
<gene>
    <name evidence="2" type="ORF">LshimejAT787_0600930</name>
</gene>
<keyword evidence="3" id="KW-1185">Reference proteome</keyword>
<feature type="region of interest" description="Disordered" evidence="1">
    <location>
        <begin position="53"/>
        <end position="74"/>
    </location>
</feature>
<dbReference type="AlphaFoldDB" id="A0A9P3PNL4"/>
<proteinExistence type="predicted"/>
<accession>A0A9P3PNL4</accession>
<dbReference type="OrthoDB" id="3261569at2759"/>
<evidence type="ECO:0000313" key="3">
    <source>
        <dbReference type="Proteomes" id="UP001063166"/>
    </source>
</evidence>
<dbReference type="Proteomes" id="UP001063166">
    <property type="component" value="Unassembled WGS sequence"/>
</dbReference>
<organism evidence="2 3">
    <name type="scientific">Lyophyllum shimeji</name>
    <name type="common">Hon-shimeji</name>
    <name type="synonym">Tricholoma shimeji</name>
    <dbReference type="NCBI Taxonomy" id="47721"/>
    <lineage>
        <taxon>Eukaryota</taxon>
        <taxon>Fungi</taxon>
        <taxon>Dikarya</taxon>
        <taxon>Basidiomycota</taxon>
        <taxon>Agaricomycotina</taxon>
        <taxon>Agaricomycetes</taxon>
        <taxon>Agaricomycetidae</taxon>
        <taxon>Agaricales</taxon>
        <taxon>Tricholomatineae</taxon>
        <taxon>Lyophyllaceae</taxon>
        <taxon>Lyophyllum</taxon>
    </lineage>
</organism>
<sequence>MERQFMVKPQGLLRKEFECHIASDKGSIASEDLQELIADTNNHTITSWVQGVEPASHENADTAGPARRVDRGPHPGDISLDSAGGMKGAYGIPDFVVVKATETLHDDTIIAIVEVKVKDDVDTYNQAFIQITNYLAFAVSKQRDPNLKGYLLMADTVHVWGFDSPAPDADWIELSSYPMDLDRLKQELYDIAGTHWDI</sequence>
<dbReference type="EMBL" id="BRPK01000006">
    <property type="protein sequence ID" value="GLB38931.1"/>
    <property type="molecule type" value="Genomic_DNA"/>
</dbReference>